<keyword evidence="9" id="KW-1185">Reference proteome</keyword>
<accession>A0A6I6JT55</accession>
<evidence type="ECO:0000313" key="9">
    <source>
        <dbReference type="Proteomes" id="UP000428328"/>
    </source>
</evidence>
<dbReference type="InterPro" id="IPR003481">
    <property type="entry name" value="FliD_N"/>
</dbReference>
<feature type="domain" description="Flagellar hook-associated protein 2 C-terminal" evidence="7">
    <location>
        <begin position="220"/>
        <end position="549"/>
    </location>
</feature>
<proteinExistence type="inferred from homology"/>
<dbReference type="AlphaFoldDB" id="A0A6I6JT55"/>
<dbReference type="EMBL" id="CP046400">
    <property type="protein sequence ID" value="QGY40814.1"/>
    <property type="molecule type" value="Genomic_DNA"/>
</dbReference>
<dbReference type="GO" id="GO:0071973">
    <property type="term" value="P:bacterial-type flagellum-dependent cell motility"/>
    <property type="evidence" value="ECO:0007669"/>
    <property type="project" value="TreeGrafter"/>
</dbReference>
<comment type="function">
    <text evidence="5">Required for morphogenesis and for the elongation of the flagellar filament by facilitating polymerization of the flagellin monomers at the tip of growing filament. Forms a capping structure, which prevents flagellin subunits (transported through the central channel of the flagellum) from leaking out without polymerization at the distal end.</text>
</comment>
<name>A0A6I6JT55_9BACT</name>
<keyword evidence="4 5" id="KW-0975">Bacterial flagellum</keyword>
<dbReference type="PANTHER" id="PTHR30288">
    <property type="entry name" value="FLAGELLAR CAP/ASSEMBLY PROTEIN FLID"/>
    <property type="match status" value="1"/>
</dbReference>
<protein>
    <recommendedName>
        <fullName evidence="5">Flagellar hook-associated protein 2</fullName>
        <shortName evidence="5">HAP2</shortName>
    </recommendedName>
    <alternativeName>
        <fullName evidence="5">Flagellar cap protein</fullName>
    </alternativeName>
</protein>
<dbReference type="PANTHER" id="PTHR30288:SF0">
    <property type="entry name" value="FLAGELLAR HOOK-ASSOCIATED PROTEIN 2"/>
    <property type="match status" value="1"/>
</dbReference>
<dbReference type="Pfam" id="PF02465">
    <property type="entry name" value="FliD_N"/>
    <property type="match status" value="1"/>
</dbReference>
<evidence type="ECO:0000313" key="8">
    <source>
        <dbReference type="EMBL" id="QGY40814.1"/>
    </source>
</evidence>
<dbReference type="Proteomes" id="UP000428328">
    <property type="component" value="Chromosome"/>
</dbReference>
<evidence type="ECO:0000256" key="2">
    <source>
        <dbReference type="ARBA" id="ARBA00011255"/>
    </source>
</evidence>
<feature type="domain" description="Flagellar hook-associated protein 2 N-terminal" evidence="6">
    <location>
        <begin position="19"/>
        <end position="114"/>
    </location>
</feature>
<dbReference type="GO" id="GO:0007155">
    <property type="term" value="P:cell adhesion"/>
    <property type="evidence" value="ECO:0007669"/>
    <property type="project" value="InterPro"/>
</dbReference>
<dbReference type="RefSeq" id="WP_158948471.1">
    <property type="nucleotide sequence ID" value="NZ_CP046400.1"/>
</dbReference>
<evidence type="ECO:0000256" key="4">
    <source>
        <dbReference type="ARBA" id="ARBA00023143"/>
    </source>
</evidence>
<keyword evidence="8" id="KW-0966">Cell projection</keyword>
<dbReference type="InterPro" id="IPR010809">
    <property type="entry name" value="FliD_C"/>
</dbReference>
<dbReference type="InterPro" id="IPR040026">
    <property type="entry name" value="FliD"/>
</dbReference>
<evidence type="ECO:0000256" key="1">
    <source>
        <dbReference type="ARBA" id="ARBA00009764"/>
    </source>
</evidence>
<comment type="subunit">
    <text evidence="2 5">Homopentamer.</text>
</comment>
<dbReference type="GO" id="GO:0009421">
    <property type="term" value="C:bacterial-type flagellum filament cap"/>
    <property type="evidence" value="ECO:0007669"/>
    <property type="project" value="InterPro"/>
</dbReference>
<comment type="similarity">
    <text evidence="1 5">Belongs to the FliD family.</text>
</comment>
<dbReference type="KEGG" id="psel:GM415_11990"/>
<evidence type="ECO:0000256" key="5">
    <source>
        <dbReference type="RuleBase" id="RU362066"/>
    </source>
</evidence>
<organism evidence="8 9">
    <name type="scientific">Pseudodesulfovibrio cashew</name>
    <dbReference type="NCBI Taxonomy" id="2678688"/>
    <lineage>
        <taxon>Bacteria</taxon>
        <taxon>Pseudomonadati</taxon>
        <taxon>Thermodesulfobacteriota</taxon>
        <taxon>Desulfovibrionia</taxon>
        <taxon>Desulfovibrionales</taxon>
        <taxon>Desulfovibrionaceae</taxon>
    </lineage>
</organism>
<keyword evidence="8" id="KW-0282">Flagellum</keyword>
<dbReference type="GO" id="GO:0005576">
    <property type="term" value="C:extracellular region"/>
    <property type="evidence" value="ECO:0007669"/>
    <property type="project" value="UniProtKB-SubCell"/>
</dbReference>
<gene>
    <name evidence="8" type="primary">fliD</name>
    <name evidence="8" type="ORF">GM415_11990</name>
</gene>
<keyword evidence="5" id="KW-0964">Secreted</keyword>
<evidence type="ECO:0000259" key="7">
    <source>
        <dbReference type="Pfam" id="PF07195"/>
    </source>
</evidence>
<keyword evidence="3" id="KW-0175">Coiled coil</keyword>
<keyword evidence="8" id="KW-0969">Cilium</keyword>
<evidence type="ECO:0000259" key="6">
    <source>
        <dbReference type="Pfam" id="PF02465"/>
    </source>
</evidence>
<evidence type="ECO:0000256" key="3">
    <source>
        <dbReference type="ARBA" id="ARBA00023054"/>
    </source>
</evidence>
<comment type="subcellular location">
    <subcellularLocation>
        <location evidence="5">Secreted</location>
    </subcellularLocation>
    <subcellularLocation>
        <location evidence="5">Bacterial flagellum</location>
    </subcellularLocation>
</comment>
<dbReference type="Pfam" id="PF07195">
    <property type="entry name" value="FliD_C"/>
    <property type="match status" value="1"/>
</dbReference>
<dbReference type="GO" id="GO:0009424">
    <property type="term" value="C:bacterial-type flagellum hook"/>
    <property type="evidence" value="ECO:0007669"/>
    <property type="project" value="UniProtKB-UniRule"/>
</dbReference>
<reference evidence="8 9" key="1">
    <citation type="submission" date="2019-11" db="EMBL/GenBank/DDBJ databases">
        <authorList>
            <person name="Zheng R.K."/>
            <person name="Sun C.M."/>
        </authorList>
    </citation>
    <scope>NUCLEOTIDE SEQUENCE [LARGE SCALE GENOMIC DNA]</scope>
    <source>
        <strain evidence="8 9">SRB007</strain>
    </source>
</reference>
<sequence length="564" mass="60613">MADSTYTSGAINFTGLGNGTDFSQLIDGLVDAEMTRVTRLENWKASWETKNEQFKALNTQMLSLKTTLEGFDTMREFMAKSVNSSDSTLLTATATSDAQEASHNIEVGQLATNDVLITASGASSLDTAITSSTTSFTFSYAGETITLSNISAGTTLSGFVNIINNHADSRDKIRASTIFDGSVYHLQLNGMDQGSDNQLYISDAGSMIFGASDFDETQNAVNAQIRVNGFPASNSGWIERDTNVIDDVIEGITLNLNDSEAGTNVKLNVVTDTEGIKENVRTFIDQVNVIRAQIQALTEVDEEGEGSILTGNYGVDIVGQNLKNITAELGKGFVNWNQDNLTGDKYAALSQLGILTDAEEGSTTYGLLKLDEEIFDEALADDPEGVAELFSANNLLASQSPDFTLTSIVDGTTEAGIYDIQIVSDGSGITSATINGEAAKISGWEITGLSGSALGMAIRLDNTGAGTYSGTVSIKQGKVGEMIDELADLTKPFNEYTYEGGPLAVLQNNYKDIMDSIDKKIDYETTRIEKMERTMKEKYARLDSLLGQYELQQGQLEAALNQLA</sequence>